<dbReference type="FunCoup" id="D3BVK5">
    <property type="interactions" value="1"/>
</dbReference>
<dbReference type="RefSeq" id="XP_020426642.1">
    <property type="nucleotide sequence ID" value="XM_020571053.1"/>
</dbReference>
<reference evidence="1 2" key="1">
    <citation type="journal article" date="2011" name="Genome Res.">
        <title>Phylogeny-wide analysis of social amoeba genomes highlights ancient origins for complex intercellular communication.</title>
        <authorList>
            <person name="Heidel A.J."/>
            <person name="Lawal H.M."/>
            <person name="Felder M."/>
            <person name="Schilde C."/>
            <person name="Helps N.R."/>
            <person name="Tunggal B."/>
            <person name="Rivero F."/>
            <person name="John U."/>
            <person name="Schleicher M."/>
            <person name="Eichinger L."/>
            <person name="Platzer M."/>
            <person name="Noegel A.A."/>
            <person name="Schaap P."/>
            <person name="Gloeckner G."/>
        </authorList>
    </citation>
    <scope>NUCLEOTIDE SEQUENCE [LARGE SCALE GENOMIC DNA]</scope>
    <source>
        <strain evidence="2">ATCC 26659 / Pp 5 / PN500</strain>
    </source>
</reference>
<sequence>MVTLSIIGTAGRDKTKKLTLDHFNYMHYIVEQFIDNNNLLDKEQKSEQKDTKSLTLVSGGAAWADHVAVDFFLKKSEIYDNDTLKLILYLPCKIVIQDGEHRYYDSGSKDWRVNPGKMSNTYHKAFGSVIGRDTIKEIVDTKATLDTTSKGFHARNTKVSKSDYIIAFTFGAGDQPEAGGTSIKMVKGEPVLARDERLRQRN</sequence>
<dbReference type="EMBL" id="ADBJ01000063">
    <property type="protein sequence ID" value="EFA74508.1"/>
    <property type="molecule type" value="Genomic_DNA"/>
</dbReference>
<organism evidence="1 2">
    <name type="scientific">Heterostelium pallidum (strain ATCC 26659 / Pp 5 / PN500)</name>
    <name type="common">Cellular slime mold</name>
    <name type="synonym">Polysphondylium pallidum</name>
    <dbReference type="NCBI Taxonomy" id="670386"/>
    <lineage>
        <taxon>Eukaryota</taxon>
        <taxon>Amoebozoa</taxon>
        <taxon>Evosea</taxon>
        <taxon>Eumycetozoa</taxon>
        <taxon>Dictyostelia</taxon>
        <taxon>Acytosteliales</taxon>
        <taxon>Acytosteliaceae</taxon>
        <taxon>Heterostelium</taxon>
    </lineage>
</organism>
<comment type="caution">
    <text evidence="1">The sequence shown here is derived from an EMBL/GenBank/DDBJ whole genome shotgun (WGS) entry which is preliminary data.</text>
</comment>
<gene>
    <name evidence="1" type="ORF">PPL_00006</name>
</gene>
<dbReference type="AlphaFoldDB" id="D3BVK5"/>
<evidence type="ECO:0000313" key="2">
    <source>
        <dbReference type="Proteomes" id="UP000001396"/>
    </source>
</evidence>
<dbReference type="GeneID" id="31355540"/>
<protein>
    <submittedName>
        <fullName evidence="1">Uncharacterized protein</fullName>
    </submittedName>
</protein>
<dbReference type="Proteomes" id="UP000001396">
    <property type="component" value="Unassembled WGS sequence"/>
</dbReference>
<proteinExistence type="predicted"/>
<keyword evidence="2" id="KW-1185">Reference proteome</keyword>
<accession>D3BVK5</accession>
<name>D3BVK5_HETP5</name>
<evidence type="ECO:0000313" key="1">
    <source>
        <dbReference type="EMBL" id="EFA74508.1"/>
    </source>
</evidence>
<dbReference type="InParanoid" id="D3BVK5"/>